<evidence type="ECO:0000256" key="3">
    <source>
        <dbReference type="ARBA" id="ARBA00022827"/>
    </source>
</evidence>
<evidence type="ECO:0000256" key="2">
    <source>
        <dbReference type="ARBA" id="ARBA00022630"/>
    </source>
</evidence>
<dbReference type="PANTHER" id="PTHR47178:SF5">
    <property type="entry name" value="FAD-BINDING DOMAIN-CONTAINING PROTEIN"/>
    <property type="match status" value="1"/>
</dbReference>
<sequence>MTIPWTPSNPVIVIGAGFAGLALAQGLHLRGIPFVVYEQDELLTRSYGHRFRLDAAGIDALLETIPTELGALFEKTCPKLISKAPKIRDPRTLEEIPLPKRPEPAGKGPLPIDRTWILQLLSLGIEDKIQRGKAFSSYETLPSGVRVHFADNTAVTGCLLVAADGVRSKVRRQLQPDRKLLDTGRLTIWGRTWITPRFTKEYAPEANTWLVTLDQQNRSKNVVLEPILWPAGLAELSKGRLSEAGDYLYWAFATETPHIAPRTPEECKTYVAEHTRGWHPKFLPLFEHADWELVVGTRIYSSKPDIGNTSSGRGLVTLIGDSANPMTPQGGLGGSVAVQSAADLCRTLGKDGWSEAIVAAFHDRVKALARQSIEISFATNKMMTAGKDWQEFAEVER</sequence>
<keyword evidence="2" id="KW-0285">Flavoprotein</keyword>
<proteinExistence type="predicted"/>
<dbReference type="Proteomes" id="UP001305779">
    <property type="component" value="Unassembled WGS sequence"/>
</dbReference>
<dbReference type="Gene3D" id="3.50.50.60">
    <property type="entry name" value="FAD/NAD(P)-binding domain"/>
    <property type="match status" value="1"/>
</dbReference>
<evidence type="ECO:0000256" key="5">
    <source>
        <dbReference type="ARBA" id="ARBA00023033"/>
    </source>
</evidence>
<evidence type="ECO:0000256" key="1">
    <source>
        <dbReference type="ARBA" id="ARBA00001974"/>
    </source>
</evidence>
<dbReference type="InterPro" id="IPR036188">
    <property type="entry name" value="FAD/NAD-bd_sf"/>
</dbReference>
<evidence type="ECO:0000313" key="8">
    <source>
        <dbReference type="Proteomes" id="UP001305779"/>
    </source>
</evidence>
<name>A0ABR0EM28_ZASCE</name>
<comment type="caution">
    <text evidence="7">The sequence shown here is derived from an EMBL/GenBank/DDBJ whole genome shotgun (WGS) entry which is preliminary data.</text>
</comment>
<dbReference type="EMBL" id="JAXOVC010000004">
    <property type="protein sequence ID" value="KAK4502636.1"/>
    <property type="molecule type" value="Genomic_DNA"/>
</dbReference>
<dbReference type="InterPro" id="IPR002938">
    <property type="entry name" value="FAD-bd"/>
</dbReference>
<keyword evidence="5" id="KW-0503">Monooxygenase</keyword>
<evidence type="ECO:0000259" key="6">
    <source>
        <dbReference type="Pfam" id="PF01494"/>
    </source>
</evidence>
<dbReference type="Pfam" id="PF01494">
    <property type="entry name" value="FAD_binding_3"/>
    <property type="match status" value="1"/>
</dbReference>
<reference evidence="7 8" key="1">
    <citation type="journal article" date="2023" name="G3 (Bethesda)">
        <title>A chromosome-level genome assembly of Zasmidium syzygii isolated from banana leaves.</title>
        <authorList>
            <person name="van Westerhoven A.C."/>
            <person name="Mehrabi R."/>
            <person name="Talebi R."/>
            <person name="Steentjes M.B.F."/>
            <person name="Corcolon B."/>
            <person name="Chong P.A."/>
            <person name="Kema G.H.J."/>
            <person name="Seidl M.F."/>
        </authorList>
    </citation>
    <scope>NUCLEOTIDE SEQUENCE [LARGE SCALE GENOMIC DNA]</scope>
    <source>
        <strain evidence="7 8">P124</strain>
    </source>
</reference>
<dbReference type="SUPFAM" id="SSF51971">
    <property type="entry name" value="Nucleotide-binding domain"/>
    <property type="match status" value="1"/>
</dbReference>
<keyword evidence="8" id="KW-1185">Reference proteome</keyword>
<gene>
    <name evidence="7" type="ORF">PRZ48_006062</name>
</gene>
<organism evidence="7 8">
    <name type="scientific">Zasmidium cellare</name>
    <name type="common">Wine cellar mold</name>
    <name type="synonym">Racodium cellare</name>
    <dbReference type="NCBI Taxonomy" id="395010"/>
    <lineage>
        <taxon>Eukaryota</taxon>
        <taxon>Fungi</taxon>
        <taxon>Dikarya</taxon>
        <taxon>Ascomycota</taxon>
        <taxon>Pezizomycotina</taxon>
        <taxon>Dothideomycetes</taxon>
        <taxon>Dothideomycetidae</taxon>
        <taxon>Mycosphaerellales</taxon>
        <taxon>Mycosphaerellaceae</taxon>
        <taxon>Zasmidium</taxon>
    </lineage>
</organism>
<protein>
    <recommendedName>
        <fullName evidence="6">FAD-binding domain-containing protein</fullName>
    </recommendedName>
</protein>
<dbReference type="PRINTS" id="PR00420">
    <property type="entry name" value="RNGMNOXGNASE"/>
</dbReference>
<feature type="domain" description="FAD-binding" evidence="6">
    <location>
        <begin position="153"/>
        <end position="350"/>
    </location>
</feature>
<keyword evidence="4" id="KW-0560">Oxidoreductase</keyword>
<evidence type="ECO:0000256" key="4">
    <source>
        <dbReference type="ARBA" id="ARBA00023002"/>
    </source>
</evidence>
<accession>A0ABR0EM28</accession>
<keyword evidence="3" id="KW-0274">FAD</keyword>
<dbReference type="PANTHER" id="PTHR47178">
    <property type="entry name" value="MONOOXYGENASE, FAD-BINDING"/>
    <property type="match status" value="1"/>
</dbReference>
<comment type="cofactor">
    <cofactor evidence="1">
        <name>FAD</name>
        <dbReference type="ChEBI" id="CHEBI:57692"/>
    </cofactor>
</comment>
<evidence type="ECO:0000313" key="7">
    <source>
        <dbReference type="EMBL" id="KAK4502636.1"/>
    </source>
</evidence>
<dbReference type="SUPFAM" id="SSF51905">
    <property type="entry name" value="FAD/NAD(P)-binding domain"/>
    <property type="match status" value="1"/>
</dbReference>